<comment type="caution">
    <text evidence="2">The sequence shown here is derived from an EMBL/GenBank/DDBJ whole genome shotgun (WGS) entry which is preliminary data.</text>
</comment>
<evidence type="ECO:0000313" key="2">
    <source>
        <dbReference type="EMBL" id="KAG7160416.1"/>
    </source>
</evidence>
<name>A0A8J5MR11_HOMAM</name>
<organism evidence="2 3">
    <name type="scientific">Homarus americanus</name>
    <name type="common">American lobster</name>
    <dbReference type="NCBI Taxonomy" id="6706"/>
    <lineage>
        <taxon>Eukaryota</taxon>
        <taxon>Metazoa</taxon>
        <taxon>Ecdysozoa</taxon>
        <taxon>Arthropoda</taxon>
        <taxon>Crustacea</taxon>
        <taxon>Multicrustacea</taxon>
        <taxon>Malacostraca</taxon>
        <taxon>Eumalacostraca</taxon>
        <taxon>Eucarida</taxon>
        <taxon>Decapoda</taxon>
        <taxon>Pleocyemata</taxon>
        <taxon>Astacidea</taxon>
        <taxon>Nephropoidea</taxon>
        <taxon>Nephropidae</taxon>
        <taxon>Homarus</taxon>
    </lineage>
</organism>
<sequence length="265" mass="28957">MDLRGAKPKGVAGTTASSVRTSLSALDKLAALVEAQQLQAREDNAAMQQQQQVVQEAARTDRGAVQALMAQVLQLRGETTTIASTVPNATLGNRNTGTPDTSVRPQAGQPHVPLPHKLSSDATLREFKVWRSAWSDYEELLHLRNQPHRTQLAHLRSCLTPEMRSTLAHAIAELADDAELCETCLDAHVVTRITSGIWDQQTRKRLLAIDPPPELSEAVRLCRCEQSSRNANTDLAGSTKTVQNVTRRQMQPFPPKTVGTPPIAV</sequence>
<evidence type="ECO:0000313" key="3">
    <source>
        <dbReference type="Proteomes" id="UP000747542"/>
    </source>
</evidence>
<feature type="compositionally biased region" description="Polar residues" evidence="1">
    <location>
        <begin position="87"/>
        <end position="104"/>
    </location>
</feature>
<feature type="region of interest" description="Disordered" evidence="1">
    <location>
        <begin position="87"/>
        <end position="117"/>
    </location>
</feature>
<dbReference type="AlphaFoldDB" id="A0A8J5MR11"/>
<evidence type="ECO:0000256" key="1">
    <source>
        <dbReference type="SAM" id="MobiDB-lite"/>
    </source>
</evidence>
<proteinExistence type="predicted"/>
<reference evidence="2" key="1">
    <citation type="journal article" date="2021" name="Sci. Adv.">
        <title>The American lobster genome reveals insights on longevity, neural, and immune adaptations.</title>
        <authorList>
            <person name="Polinski J.M."/>
            <person name="Zimin A.V."/>
            <person name="Clark K.F."/>
            <person name="Kohn A.B."/>
            <person name="Sadowski N."/>
            <person name="Timp W."/>
            <person name="Ptitsyn A."/>
            <person name="Khanna P."/>
            <person name="Romanova D.Y."/>
            <person name="Williams P."/>
            <person name="Greenwood S.J."/>
            <person name="Moroz L.L."/>
            <person name="Walt D.R."/>
            <person name="Bodnar A.G."/>
        </authorList>
    </citation>
    <scope>NUCLEOTIDE SEQUENCE</scope>
    <source>
        <strain evidence="2">GMGI-L3</strain>
    </source>
</reference>
<protein>
    <submittedName>
        <fullName evidence="2">Uncharacterized protein</fullName>
    </submittedName>
</protein>
<accession>A0A8J5MR11</accession>
<keyword evidence="3" id="KW-1185">Reference proteome</keyword>
<dbReference type="EMBL" id="JAHLQT010031306">
    <property type="protein sequence ID" value="KAG7160416.1"/>
    <property type="molecule type" value="Genomic_DNA"/>
</dbReference>
<gene>
    <name evidence="2" type="ORF">Hamer_G001658</name>
</gene>
<dbReference type="Proteomes" id="UP000747542">
    <property type="component" value="Unassembled WGS sequence"/>
</dbReference>